<dbReference type="SFLD" id="SFLDG01063">
    <property type="entry name" value="activating_enzymes__group_1"/>
    <property type="match status" value="1"/>
</dbReference>
<keyword evidence="6" id="KW-0411">Iron-sulfur</keyword>
<comment type="similarity">
    <text evidence="7">Belongs to the organic radical-activating enzymes family.</text>
</comment>
<protein>
    <recommendedName>
        <fullName evidence="7">Anaerobic ribonucleoside-triphosphate reductase-activating protein</fullName>
        <ecNumber evidence="7">1.97.1.-</ecNumber>
    </recommendedName>
</protein>
<dbReference type="InterPro" id="IPR058240">
    <property type="entry name" value="rSAM_sf"/>
</dbReference>
<proteinExistence type="inferred from homology"/>
<keyword evidence="5" id="KW-0408">Iron</keyword>
<dbReference type="NCBIfam" id="TIGR02491">
    <property type="entry name" value="NrdG"/>
    <property type="match status" value="1"/>
</dbReference>
<keyword evidence="9" id="KW-1185">Reference proteome</keyword>
<dbReference type="SFLD" id="SFLDG01066">
    <property type="entry name" value="organic_radical-activating_enz"/>
    <property type="match status" value="1"/>
</dbReference>
<evidence type="ECO:0000256" key="1">
    <source>
        <dbReference type="ARBA" id="ARBA00001966"/>
    </source>
</evidence>
<reference evidence="9" key="1">
    <citation type="journal article" date="2019" name="Int. J. Syst. Evol. Microbiol.">
        <title>The Global Catalogue of Microorganisms (GCM) 10K type strain sequencing project: providing services to taxonomists for standard genome sequencing and annotation.</title>
        <authorList>
            <consortium name="The Broad Institute Genomics Platform"/>
            <consortium name="The Broad Institute Genome Sequencing Center for Infectious Disease"/>
            <person name="Wu L."/>
            <person name="Ma J."/>
        </authorList>
    </citation>
    <scope>NUCLEOTIDE SEQUENCE [LARGE SCALE GENOMIC DNA]</scope>
    <source>
        <strain evidence="9">CCUG 66188</strain>
    </source>
</reference>
<dbReference type="EC" id="1.97.1.-" evidence="7"/>
<organism evidence="8 9">
    <name type="scientific">Dysgonomonas termitidis</name>
    <dbReference type="NCBI Taxonomy" id="1516126"/>
    <lineage>
        <taxon>Bacteria</taxon>
        <taxon>Pseudomonadati</taxon>
        <taxon>Bacteroidota</taxon>
        <taxon>Bacteroidia</taxon>
        <taxon>Bacteroidales</taxon>
        <taxon>Dysgonomonadaceae</taxon>
        <taxon>Dysgonomonas</taxon>
    </lineage>
</organism>
<evidence type="ECO:0000313" key="9">
    <source>
        <dbReference type="Proteomes" id="UP001596023"/>
    </source>
</evidence>
<dbReference type="PANTHER" id="PTHR30352">
    <property type="entry name" value="PYRUVATE FORMATE-LYASE-ACTIVATING ENZYME"/>
    <property type="match status" value="1"/>
</dbReference>
<dbReference type="PANTHER" id="PTHR30352:SF2">
    <property type="entry name" value="ANAEROBIC RIBONUCLEOSIDE-TRIPHOSPHATE REDUCTASE-ACTIVATING PROTEIN"/>
    <property type="match status" value="1"/>
</dbReference>
<keyword evidence="3" id="KW-0949">S-adenosyl-L-methionine</keyword>
<evidence type="ECO:0000313" key="8">
    <source>
        <dbReference type="EMBL" id="MFC4673441.1"/>
    </source>
</evidence>
<comment type="cofactor">
    <cofactor evidence="1">
        <name>[4Fe-4S] cluster</name>
        <dbReference type="ChEBI" id="CHEBI:49883"/>
    </cofactor>
</comment>
<dbReference type="Gene3D" id="3.20.20.70">
    <property type="entry name" value="Aldolase class I"/>
    <property type="match status" value="1"/>
</dbReference>
<dbReference type="InterPro" id="IPR034457">
    <property type="entry name" value="Organic_radical-activating"/>
</dbReference>
<sequence>MNSNISILDIVHDTTVDGPGFRTAIYAAGCAHLCKGCHNPHSWDIGNGKAYSIDSLLEKLKESEFSNVTFTGGDPFMQVEGFTELARRIKSETDKNIWCYTGYIYEQIIRSERLSRILPYIDVLVDGRYVESLKDESLIFRGSSNQRLIDVGKSLKSAAVVIWNNNHCMELSHLHIQNKFSTASHIAI</sequence>
<dbReference type="RefSeq" id="WP_379994715.1">
    <property type="nucleotide sequence ID" value="NZ_JBHSGN010000054.1"/>
</dbReference>
<gene>
    <name evidence="8" type="primary">nrdG</name>
    <name evidence="8" type="ORF">ACFO6W_07040</name>
</gene>
<name>A0ABV9KV29_9BACT</name>
<dbReference type="SFLD" id="SFLDF00299">
    <property type="entry name" value="anaerobic_ribonucleoside-triph"/>
    <property type="match status" value="1"/>
</dbReference>
<dbReference type="PIRSF" id="PIRSF000368">
    <property type="entry name" value="NrdG"/>
    <property type="match status" value="1"/>
</dbReference>
<keyword evidence="2" id="KW-0004">4Fe-4S</keyword>
<dbReference type="SUPFAM" id="SSF102114">
    <property type="entry name" value="Radical SAM enzymes"/>
    <property type="match status" value="1"/>
</dbReference>
<dbReference type="InterPro" id="IPR007197">
    <property type="entry name" value="rSAM"/>
</dbReference>
<comment type="function">
    <text evidence="7">Activation of anaerobic ribonucleoside-triphosphate reductase under anaerobic conditions by generation of an organic free radical, using S-adenosylmethionine and reduced flavodoxin as cosubstrates to produce 5'-deoxy-adenosine.</text>
</comment>
<evidence type="ECO:0000256" key="7">
    <source>
        <dbReference type="PIRNR" id="PIRNR000368"/>
    </source>
</evidence>
<dbReference type="EMBL" id="JBHSGN010000054">
    <property type="protein sequence ID" value="MFC4673441.1"/>
    <property type="molecule type" value="Genomic_DNA"/>
</dbReference>
<accession>A0ABV9KV29</accession>
<evidence type="ECO:0000256" key="3">
    <source>
        <dbReference type="ARBA" id="ARBA00022691"/>
    </source>
</evidence>
<keyword evidence="4" id="KW-0479">Metal-binding</keyword>
<dbReference type="Pfam" id="PF13353">
    <property type="entry name" value="Fer4_12"/>
    <property type="match status" value="1"/>
</dbReference>
<dbReference type="SFLD" id="SFLDS00029">
    <property type="entry name" value="Radical_SAM"/>
    <property type="match status" value="1"/>
</dbReference>
<comment type="caution">
    <text evidence="8">The sequence shown here is derived from an EMBL/GenBank/DDBJ whole genome shotgun (WGS) entry which is preliminary data.</text>
</comment>
<keyword evidence="7" id="KW-0560">Oxidoreductase</keyword>
<dbReference type="InterPro" id="IPR013785">
    <property type="entry name" value="Aldolase_TIM"/>
</dbReference>
<dbReference type="InterPro" id="IPR012837">
    <property type="entry name" value="NrdG"/>
</dbReference>
<dbReference type="Proteomes" id="UP001596023">
    <property type="component" value="Unassembled WGS sequence"/>
</dbReference>
<evidence type="ECO:0000256" key="4">
    <source>
        <dbReference type="ARBA" id="ARBA00022723"/>
    </source>
</evidence>
<evidence type="ECO:0000256" key="2">
    <source>
        <dbReference type="ARBA" id="ARBA00022485"/>
    </source>
</evidence>
<evidence type="ECO:0000256" key="6">
    <source>
        <dbReference type="ARBA" id="ARBA00023014"/>
    </source>
</evidence>
<evidence type="ECO:0000256" key="5">
    <source>
        <dbReference type="ARBA" id="ARBA00023004"/>
    </source>
</evidence>
<dbReference type="CDD" id="cd01335">
    <property type="entry name" value="Radical_SAM"/>
    <property type="match status" value="1"/>
</dbReference>